<keyword evidence="1" id="KW-0378">Hydrolase</keyword>
<sequence length="261" mass="27674">MPIIDLNCDMGESFGAYKIGDDAAMMDVITTANVACGFHAGDPSVMRDTILAAKAKGVAIGAHPSFMDLYGFGRRRISGERPEDIEAQLIYQIAAIQGMATALGWPITHVKTHGSLGNMAAEDADLARVCVRAIQAVDADLVFITLPYSQTMHAAQAAGLAVACEVYADRRYDGRGMLASRLSEGAVICDLQQSVDQVLSMICDKRIPTIAGTYLPVEAATVCIHGDTPGAAATAAALRGKLTEMGIEIVPFTKSNPERRN</sequence>
<accession>A0A7K3VKH3</accession>
<comment type="caution">
    <text evidence="1">The sequence shown here is derived from an EMBL/GenBank/DDBJ whole genome shotgun (WGS) entry which is preliminary data.</text>
</comment>
<dbReference type="CDD" id="cd10787">
    <property type="entry name" value="LamB_YcsF_like"/>
    <property type="match status" value="1"/>
</dbReference>
<reference evidence="1 2" key="1">
    <citation type="submission" date="2019-12" db="EMBL/GenBank/DDBJ databases">
        <title>Rhizobium genotypes associated with high levels of biological nitrogen fixation by grain legumes in a temperate-maritime cropping system.</title>
        <authorList>
            <person name="Maluk M."/>
            <person name="Francesc Ferrando Molina F."/>
            <person name="Lopez Del Egido L."/>
            <person name="Lafos M."/>
            <person name="Langarica-Fuentes A."/>
            <person name="Gebre Yohannes G."/>
            <person name="Young M.W."/>
            <person name="Martin P."/>
            <person name="Gantlett R."/>
            <person name="Kenicer G."/>
            <person name="Hawes C."/>
            <person name="Begg G.S."/>
            <person name="Quilliam R.S."/>
            <person name="Squire G.R."/>
            <person name="Poole P.S."/>
            <person name="Young P.W."/>
            <person name="Iannetta P.M."/>
            <person name="James E.K."/>
        </authorList>
    </citation>
    <scope>NUCLEOTIDE SEQUENCE [LARGE SCALE GENOMIC DNA]</scope>
    <source>
        <strain evidence="1 2">JHI54</strain>
    </source>
</reference>
<organism evidence="1 2">
    <name type="scientific">Rhizobium leguminosarum</name>
    <dbReference type="NCBI Taxonomy" id="384"/>
    <lineage>
        <taxon>Bacteria</taxon>
        <taxon>Pseudomonadati</taxon>
        <taxon>Pseudomonadota</taxon>
        <taxon>Alphaproteobacteria</taxon>
        <taxon>Hyphomicrobiales</taxon>
        <taxon>Rhizobiaceae</taxon>
        <taxon>Rhizobium/Agrobacterium group</taxon>
        <taxon>Rhizobium</taxon>
    </lineage>
</organism>
<dbReference type="Pfam" id="PF03746">
    <property type="entry name" value="LamB_YcsF"/>
    <property type="match status" value="1"/>
</dbReference>
<dbReference type="RefSeq" id="WP_164047946.1">
    <property type="nucleotide sequence ID" value="NZ_WUFV01000012.1"/>
</dbReference>
<gene>
    <name evidence="1" type="primary">pxpA</name>
    <name evidence="1" type="ORF">GR257_20795</name>
</gene>
<name>A0A7K3VKH3_RHILE</name>
<dbReference type="GO" id="GO:0005975">
    <property type="term" value="P:carbohydrate metabolic process"/>
    <property type="evidence" value="ECO:0007669"/>
    <property type="project" value="InterPro"/>
</dbReference>
<dbReference type="EC" id="3.5.2.9" evidence="1"/>
<dbReference type="NCBIfam" id="NF003814">
    <property type="entry name" value="PRK05406.1-3"/>
    <property type="match status" value="1"/>
</dbReference>
<dbReference type="PANTHER" id="PTHR30292:SF0">
    <property type="entry name" value="5-OXOPROLINASE SUBUNIT A"/>
    <property type="match status" value="1"/>
</dbReference>
<dbReference type="EMBL" id="WUFV01000012">
    <property type="protein sequence ID" value="NEK17272.1"/>
    <property type="molecule type" value="Genomic_DNA"/>
</dbReference>
<dbReference type="AlphaFoldDB" id="A0A7K3VKH3"/>
<evidence type="ECO:0000313" key="1">
    <source>
        <dbReference type="EMBL" id="NEK17272.1"/>
    </source>
</evidence>
<dbReference type="Gene3D" id="3.20.20.370">
    <property type="entry name" value="Glycoside hydrolase/deacetylase"/>
    <property type="match status" value="1"/>
</dbReference>
<proteinExistence type="predicted"/>
<dbReference type="InterPro" id="IPR005501">
    <property type="entry name" value="LamB/YcsF/PxpA-like"/>
</dbReference>
<dbReference type="SUPFAM" id="SSF88713">
    <property type="entry name" value="Glycoside hydrolase/deacetylase"/>
    <property type="match status" value="1"/>
</dbReference>
<dbReference type="GO" id="GO:0017168">
    <property type="term" value="F:5-oxoprolinase (ATP-hydrolyzing) activity"/>
    <property type="evidence" value="ECO:0007669"/>
    <property type="project" value="UniProtKB-EC"/>
</dbReference>
<dbReference type="Proteomes" id="UP000471705">
    <property type="component" value="Unassembled WGS sequence"/>
</dbReference>
<dbReference type="PANTHER" id="PTHR30292">
    <property type="entry name" value="UNCHARACTERIZED PROTEIN YBGL-RELATED"/>
    <property type="match status" value="1"/>
</dbReference>
<evidence type="ECO:0000313" key="2">
    <source>
        <dbReference type="Proteomes" id="UP000471705"/>
    </source>
</evidence>
<dbReference type="NCBIfam" id="NF003816">
    <property type="entry name" value="PRK05406.1-5"/>
    <property type="match status" value="1"/>
</dbReference>
<protein>
    <submittedName>
        <fullName evidence="1">5-oxoprolinase subunit PxpA</fullName>
        <ecNumber evidence="1">3.5.2.9</ecNumber>
    </submittedName>
</protein>
<dbReference type="InterPro" id="IPR011330">
    <property type="entry name" value="Glyco_hydro/deAcase_b/a-brl"/>
</dbReference>